<comment type="caution">
    <text evidence="8">The sequence shown here is derived from an EMBL/GenBank/DDBJ whole genome shotgun (WGS) entry which is preliminary data.</text>
</comment>
<keyword evidence="3" id="KW-0808">Transferase</keyword>
<evidence type="ECO:0000259" key="7">
    <source>
        <dbReference type="SMART" id="SM00387"/>
    </source>
</evidence>
<dbReference type="PANTHER" id="PTHR24421">
    <property type="entry name" value="NITRATE/NITRITE SENSOR PROTEIN NARX-RELATED"/>
    <property type="match status" value="1"/>
</dbReference>
<feature type="transmembrane region" description="Helical" evidence="6">
    <location>
        <begin position="126"/>
        <end position="143"/>
    </location>
</feature>
<keyword evidence="6" id="KW-0812">Transmembrane</keyword>
<dbReference type="InterPro" id="IPR050482">
    <property type="entry name" value="Sensor_HK_TwoCompSys"/>
</dbReference>
<evidence type="ECO:0000256" key="4">
    <source>
        <dbReference type="ARBA" id="ARBA00022777"/>
    </source>
</evidence>
<evidence type="ECO:0000256" key="2">
    <source>
        <dbReference type="ARBA" id="ARBA00012438"/>
    </source>
</evidence>
<dbReference type="EC" id="2.7.13.3" evidence="2"/>
<feature type="transmembrane region" description="Helical" evidence="6">
    <location>
        <begin position="149"/>
        <end position="171"/>
    </location>
</feature>
<proteinExistence type="predicted"/>
<evidence type="ECO:0000256" key="5">
    <source>
        <dbReference type="ARBA" id="ARBA00023012"/>
    </source>
</evidence>
<evidence type="ECO:0000256" key="3">
    <source>
        <dbReference type="ARBA" id="ARBA00022679"/>
    </source>
</evidence>
<keyword evidence="6" id="KW-0472">Membrane</keyword>
<dbReference type="InterPro" id="IPR036890">
    <property type="entry name" value="HATPase_C_sf"/>
</dbReference>
<keyword evidence="6" id="KW-1133">Transmembrane helix</keyword>
<evidence type="ECO:0000313" key="8">
    <source>
        <dbReference type="EMBL" id="OKP90453.1"/>
    </source>
</evidence>
<keyword evidence="9" id="KW-1185">Reference proteome</keyword>
<evidence type="ECO:0000256" key="6">
    <source>
        <dbReference type="SAM" id="Phobius"/>
    </source>
</evidence>
<dbReference type="InterPro" id="IPR003594">
    <property type="entry name" value="HATPase_dom"/>
</dbReference>
<evidence type="ECO:0000313" key="9">
    <source>
        <dbReference type="Proteomes" id="UP000186058"/>
    </source>
</evidence>
<accession>A0ABX3EVP8</accession>
<comment type="catalytic activity">
    <reaction evidence="1">
        <text>ATP + protein L-histidine = ADP + protein N-phospho-L-histidine.</text>
        <dbReference type="EC" id="2.7.13.3"/>
    </reaction>
</comment>
<keyword evidence="5" id="KW-0902">Two-component regulatory system</keyword>
<feature type="domain" description="Histidine kinase/HSP90-like ATPase" evidence="7">
    <location>
        <begin position="307"/>
        <end position="401"/>
    </location>
</feature>
<dbReference type="Proteomes" id="UP000186058">
    <property type="component" value="Unassembled WGS sequence"/>
</dbReference>
<feature type="transmembrane region" description="Helical" evidence="6">
    <location>
        <begin position="20"/>
        <end position="42"/>
    </location>
</feature>
<keyword evidence="4" id="KW-0418">Kinase</keyword>
<feature type="transmembrane region" description="Helical" evidence="6">
    <location>
        <begin position="48"/>
        <end position="69"/>
    </location>
</feature>
<gene>
    <name evidence="8" type="ORF">A3844_05320</name>
</gene>
<sequence>MKIIEKYKIHQEAPFNNEEVMLVSRVPILIWTLLVYVATLILQNFNELIFLNSLFFSITYFFHILVHWYSNLLTRFWSWLYFLTQGLMILTCALLMPFGSPAVLIGLLPVLIGQSIGLYSHNRKIIFVSLYSVSMFFYAEIFLRKAYELLLITPLFFLMLIIVIAYSMLFLQQVHARLRTQSFLKDLENAHRKVEELTLANERQRMARDLHDTLAQGVASFIMQLEAADEFIVQGNIRRSQEIIQQSMGQARRTLAEARRVINNLRLNSASEMVFHEELTDEIQRFFQATGINVYPKIQMSSQMSRMLMEHSLYIVSECLTNVAKHAKADNVWVTVNEQNDRIEIEVKDNGTGFDTSQVGKQAGHYGLLGLFERVRLIGGEIQITSASNGTRIRMEAPIHKGDKL</sequence>
<dbReference type="PANTHER" id="PTHR24421:SF55">
    <property type="entry name" value="SENSOR HISTIDINE KINASE YDFH"/>
    <property type="match status" value="1"/>
</dbReference>
<name>A0ABX3EVP8_9BACL</name>
<organism evidence="8 9">
    <name type="scientific">Paenibacillus helianthi</name>
    <dbReference type="NCBI Taxonomy" id="1349432"/>
    <lineage>
        <taxon>Bacteria</taxon>
        <taxon>Bacillati</taxon>
        <taxon>Bacillota</taxon>
        <taxon>Bacilli</taxon>
        <taxon>Bacillales</taxon>
        <taxon>Paenibacillaceae</taxon>
        <taxon>Paenibacillus</taxon>
    </lineage>
</organism>
<reference evidence="8 9" key="1">
    <citation type="submission" date="2016-03" db="EMBL/GenBank/DDBJ databases">
        <authorList>
            <person name="Sant'Anna F.H."/>
            <person name="Ambrosini A."/>
            <person name="Souza R."/>
            <person name="Bach E."/>
            <person name="Fernandes G."/>
            <person name="Balsanelli E."/>
            <person name="Baura V.A."/>
            <person name="Souza E.M."/>
            <person name="Passaglia L."/>
        </authorList>
    </citation>
    <scope>NUCLEOTIDE SEQUENCE [LARGE SCALE GENOMIC DNA]</scope>
    <source>
        <strain evidence="8 9">P26E</strain>
    </source>
</reference>
<dbReference type="Pfam" id="PF07730">
    <property type="entry name" value="HisKA_3"/>
    <property type="match status" value="1"/>
</dbReference>
<protein>
    <recommendedName>
        <fullName evidence="2">histidine kinase</fullName>
        <ecNumber evidence="2">2.7.13.3</ecNumber>
    </recommendedName>
</protein>
<dbReference type="SUPFAM" id="SSF55874">
    <property type="entry name" value="ATPase domain of HSP90 chaperone/DNA topoisomerase II/histidine kinase"/>
    <property type="match status" value="1"/>
</dbReference>
<dbReference type="InterPro" id="IPR011712">
    <property type="entry name" value="Sig_transdc_His_kin_sub3_dim/P"/>
</dbReference>
<feature type="transmembrane region" description="Helical" evidence="6">
    <location>
        <begin position="76"/>
        <end position="96"/>
    </location>
</feature>
<dbReference type="CDD" id="cd16917">
    <property type="entry name" value="HATPase_UhpB-NarQ-NarX-like"/>
    <property type="match status" value="1"/>
</dbReference>
<evidence type="ECO:0000256" key="1">
    <source>
        <dbReference type="ARBA" id="ARBA00000085"/>
    </source>
</evidence>
<dbReference type="Gene3D" id="3.30.565.10">
    <property type="entry name" value="Histidine kinase-like ATPase, C-terminal domain"/>
    <property type="match status" value="1"/>
</dbReference>
<dbReference type="Pfam" id="PF02518">
    <property type="entry name" value="HATPase_c"/>
    <property type="match status" value="1"/>
</dbReference>
<dbReference type="EMBL" id="LVWI01000003">
    <property type="protein sequence ID" value="OKP90453.1"/>
    <property type="molecule type" value="Genomic_DNA"/>
</dbReference>
<dbReference type="SMART" id="SM00387">
    <property type="entry name" value="HATPase_c"/>
    <property type="match status" value="1"/>
</dbReference>
<dbReference type="Gene3D" id="1.20.5.1930">
    <property type="match status" value="1"/>
</dbReference>